<gene>
    <name evidence="2" type="ORF">Ssi02_76990</name>
</gene>
<comment type="caution">
    <text evidence="2">The sequence shown here is derived from an EMBL/GenBank/DDBJ whole genome shotgun (WGS) entry which is preliminary data.</text>
</comment>
<accession>A0A919RPH6</accession>
<name>A0A919RPH6_9ACTN</name>
<evidence type="ECO:0000313" key="2">
    <source>
        <dbReference type="EMBL" id="GII97468.1"/>
    </source>
</evidence>
<feature type="region of interest" description="Disordered" evidence="1">
    <location>
        <begin position="426"/>
        <end position="456"/>
    </location>
</feature>
<dbReference type="Gene3D" id="2.130.10.130">
    <property type="entry name" value="Integrin alpha, N-terminal"/>
    <property type="match status" value="1"/>
</dbReference>
<reference evidence="2" key="1">
    <citation type="submission" date="2021-01" db="EMBL/GenBank/DDBJ databases">
        <title>Whole genome shotgun sequence of Sinosporangium siamense NBRC 109515.</title>
        <authorList>
            <person name="Komaki H."/>
            <person name="Tamura T."/>
        </authorList>
    </citation>
    <scope>NUCLEOTIDE SEQUENCE</scope>
    <source>
        <strain evidence="2">NBRC 109515</strain>
    </source>
</reference>
<evidence type="ECO:0000256" key="1">
    <source>
        <dbReference type="SAM" id="MobiDB-lite"/>
    </source>
</evidence>
<dbReference type="EMBL" id="BOOW01000060">
    <property type="protein sequence ID" value="GII97468.1"/>
    <property type="molecule type" value="Genomic_DNA"/>
</dbReference>
<feature type="region of interest" description="Disordered" evidence="1">
    <location>
        <begin position="867"/>
        <end position="886"/>
    </location>
</feature>
<organism evidence="2 3">
    <name type="scientific">Sinosporangium siamense</name>
    <dbReference type="NCBI Taxonomy" id="1367973"/>
    <lineage>
        <taxon>Bacteria</taxon>
        <taxon>Bacillati</taxon>
        <taxon>Actinomycetota</taxon>
        <taxon>Actinomycetes</taxon>
        <taxon>Streptosporangiales</taxon>
        <taxon>Streptosporangiaceae</taxon>
        <taxon>Sinosporangium</taxon>
    </lineage>
</organism>
<dbReference type="RefSeq" id="WP_204033596.1">
    <property type="nucleotide sequence ID" value="NZ_BOOW01000060.1"/>
</dbReference>
<keyword evidence="3" id="KW-1185">Reference proteome</keyword>
<proteinExistence type="predicted"/>
<sequence length="1644" mass="175918">MSGGLRFLPWVRDGVAAGLGRSGPLVIATPPARATVTVGVTVHGGPTGPFSPTTKAVLHGPGDVTGLDPRQIIRTYPAPGADGVEPTGFAFVEFDRPDLPWAFTPAAPDPEGRLRPWLTLVVVPESRATLTPAAPGRPPVLTCPPEELPDLAESWAWAHAQVVLDSAGQSVADALAKPERNLSRIICPRKLEPAITYLAAVVPAFDLGREAGLGIVSGKPQAKPAWTRERSDPLPVYHHWRFTTGAEGDFETLVRRLARTELPGTVGRRQMYVPPLDGTIGGYTGFEGGLRAAALSTSGWNIAGPWSARLLALLGQSATRLTPPVYGLGYLTNTTLPATDPQHWLRQLNLDPRYRGAAAIGASIVRDQQEELAAAAWTQAGEIREANELLRRAQLARELGNELFDRRYLARLPAAARLRASASAARGRLAREGTTADTVNGEAAQDPGHTDTAGAAAAPAPNAALLSLASGALGKITVPAPLAAVTADALADAPAEAAAAQAALADTVAGRLGANVSAEAAASAEFRRMLRPFGPLARRAGVAEARGELLDGLADNRIRVVPKADETRPWVPPVPYEENPEDLHVDTPGGQINQMGHALPGVRFFMPLRDGRLYEMRRLDGRWTFRDHGRPPDGPGGTRRHVVAVARGSTTDGSVWCVTNGGELAGRRWDGNLWRWTVAGPPPQGRMTGPPAAMDQTVLVVGTGDVVWSYSQPARTWESLGRPYITVGSERRYLRLGSALDFWIYSTSEPIVGGAPEDAPFSHRLVAARRTTGGTWEWTELTQTPTSGVSDLARKDNDFWMTGGTGRLHAWTAHLFPKWTEYGSPAPWGEPFGDEVFGRPAPTRDHVIVRRRSRFGEDWAALSLTGTTPTWKVPQGQPGSPTAGLSGAVDERTVFVPYGSRLLEVTDGTPGTLHQVPWHTRGGTGKDTDPPPADPARWACPAGEGAALLVSHLDNPSGANALYYRVGANLDREGATSTWDDPVPRRLQYGAESAAAALTTVRLDDTDRPDLIALNLDPSVLHPANFTVSYRVAKNLDASGNPTGGWSTPKTLPESVYGWLVGADIATADLDGDGRPELIFVYAVGDQIFYRIGWCLDTNGDVTQGWTESIVVPGVHNPAHGIAADIADIDLDGTPDLLVAAVEPSPQGAALTYLVGRAVNRRGLVTGGWTAKARVPLGTQAGHQGLGVAMADFTGTRQPDLVVFRLENGPTDNSGYLRTGLDLHYPVGAGPDDPPVARRWTAERRVPGWFGWENSGASIAIADLFQPGSPQEVVRGRFATAHTAVTGWFDGVAAQPDELTRVATAPLADALRTGLAPDRTVHARISARLTVIPAPGTPAFSRTTESADAGASTAALSTADPLRPLLAAVRFPVPTYELLRRVSPDLVLPGIEQVPPDSVSLLVTNRAFMEAFLVGMNHELARELLWREFPAQPKHTYFTRFWDTRGQTPREDILPLQQWVRGALGSHAPSGTAEELVLVIRGELLRRYPSASVTVRKARWNGGVRELDTEERRPVFSAWFSPDMMLLGMPITARQARGENGEAGWFVVLREQPSALRFGVDEPPPGASTTPPAAWDELHWGHVVRSAPQPGAPVFAAAEHTPVHRHTAQEATYGLNSGHMARVVVQRPALIAVHATDLLPGAPA</sequence>
<evidence type="ECO:0000313" key="3">
    <source>
        <dbReference type="Proteomes" id="UP000606172"/>
    </source>
</evidence>
<feature type="region of interest" description="Disordered" evidence="1">
    <location>
        <begin position="906"/>
        <end position="931"/>
    </location>
</feature>
<dbReference type="InterPro" id="IPR028994">
    <property type="entry name" value="Integrin_alpha_N"/>
</dbReference>
<dbReference type="SUPFAM" id="SSF69318">
    <property type="entry name" value="Integrin alpha N-terminal domain"/>
    <property type="match status" value="1"/>
</dbReference>
<protein>
    <submittedName>
        <fullName evidence="2">Uncharacterized protein</fullName>
    </submittedName>
</protein>
<dbReference type="Proteomes" id="UP000606172">
    <property type="component" value="Unassembled WGS sequence"/>
</dbReference>